<dbReference type="SUPFAM" id="SSF52540">
    <property type="entry name" value="P-loop containing nucleoside triphosphate hydrolases"/>
    <property type="match status" value="1"/>
</dbReference>
<dbReference type="PANTHER" id="PTHR36766">
    <property type="entry name" value="PLANT BROAD-SPECTRUM MILDEW RESISTANCE PROTEIN RPW8"/>
    <property type="match status" value="1"/>
</dbReference>
<dbReference type="Gene3D" id="1.10.8.430">
    <property type="entry name" value="Helical domain of apoptotic protease-activating factors"/>
    <property type="match status" value="1"/>
</dbReference>
<keyword evidence="4" id="KW-0067">ATP-binding</keyword>
<dbReference type="Pfam" id="PF18052">
    <property type="entry name" value="Rx_N"/>
    <property type="match status" value="1"/>
</dbReference>
<dbReference type="InterPro" id="IPR001611">
    <property type="entry name" value="Leu-rich_rpt"/>
</dbReference>
<dbReference type="SUPFAM" id="SSF52058">
    <property type="entry name" value="L domain-like"/>
    <property type="match status" value="1"/>
</dbReference>
<dbReference type="Pfam" id="PF00931">
    <property type="entry name" value="NB-ARC"/>
    <property type="match status" value="1"/>
</dbReference>
<keyword evidence="3" id="KW-0611">Plant defense</keyword>
<evidence type="ECO:0000259" key="6">
    <source>
        <dbReference type="Pfam" id="PF00931"/>
    </source>
</evidence>
<dbReference type="Pfam" id="PF23559">
    <property type="entry name" value="WHD_DRP"/>
    <property type="match status" value="1"/>
</dbReference>
<dbReference type="InterPro" id="IPR042197">
    <property type="entry name" value="Apaf_helical"/>
</dbReference>
<dbReference type="PRINTS" id="PR00364">
    <property type="entry name" value="DISEASERSIST"/>
</dbReference>
<proteinExistence type="predicted"/>
<dbReference type="CDD" id="cd14798">
    <property type="entry name" value="RX-CC_like"/>
    <property type="match status" value="1"/>
</dbReference>
<dbReference type="Proteomes" id="UP000827889">
    <property type="component" value="Chromosome 1"/>
</dbReference>
<evidence type="ECO:0000256" key="5">
    <source>
        <dbReference type="SAM" id="Coils"/>
    </source>
</evidence>
<dbReference type="PANTHER" id="PTHR36766:SF35">
    <property type="entry name" value="DISEASE RESISTANCE PROTEIN RGA3"/>
    <property type="match status" value="1"/>
</dbReference>
<reference evidence="9" key="1">
    <citation type="submission" date="2025-05" db="UniProtKB">
        <authorList>
            <consortium name="RefSeq"/>
        </authorList>
    </citation>
    <scope>NUCLEOTIDE SEQUENCE [LARGE SCALE GENOMIC DNA]</scope>
</reference>
<feature type="domain" description="NB-ARC" evidence="6">
    <location>
        <begin position="184"/>
        <end position="348"/>
    </location>
</feature>
<evidence type="ECO:0000313" key="10">
    <source>
        <dbReference type="RefSeq" id="XP_048133493.1"/>
    </source>
</evidence>
<keyword evidence="2" id="KW-0547">Nucleotide-binding</keyword>
<feature type="coiled-coil region" evidence="5">
    <location>
        <begin position="123"/>
        <end position="150"/>
    </location>
</feature>
<evidence type="ECO:0000259" key="7">
    <source>
        <dbReference type="Pfam" id="PF18052"/>
    </source>
</evidence>
<keyword evidence="1" id="KW-0677">Repeat</keyword>
<name>A0ABM3HA62_9MYRT</name>
<dbReference type="InterPro" id="IPR058922">
    <property type="entry name" value="WHD_DRP"/>
</dbReference>
<dbReference type="Gene3D" id="3.40.50.300">
    <property type="entry name" value="P-loop containing nucleotide triphosphate hydrolases"/>
    <property type="match status" value="1"/>
</dbReference>
<evidence type="ECO:0000313" key="9">
    <source>
        <dbReference type="Proteomes" id="UP000827889"/>
    </source>
</evidence>
<dbReference type="GeneID" id="125314675"/>
<dbReference type="InterPro" id="IPR032675">
    <property type="entry name" value="LRR_dom_sf"/>
</dbReference>
<protein>
    <submittedName>
        <fullName evidence="10">Disease resistance protein RGA3</fullName>
    </submittedName>
</protein>
<keyword evidence="5" id="KW-0175">Coiled coil</keyword>
<evidence type="ECO:0000256" key="2">
    <source>
        <dbReference type="ARBA" id="ARBA00022741"/>
    </source>
</evidence>
<feature type="domain" description="Disease resistance N-terminal" evidence="7">
    <location>
        <begin position="26"/>
        <end position="105"/>
    </location>
</feature>
<keyword evidence="9" id="KW-1185">Reference proteome</keyword>
<evidence type="ECO:0000259" key="8">
    <source>
        <dbReference type="Pfam" id="PF23559"/>
    </source>
</evidence>
<dbReference type="InterPro" id="IPR002182">
    <property type="entry name" value="NB-ARC"/>
</dbReference>
<feature type="domain" description="Disease resistance protein winged helix" evidence="8">
    <location>
        <begin position="436"/>
        <end position="508"/>
    </location>
</feature>
<dbReference type="InterPro" id="IPR041118">
    <property type="entry name" value="Rx_N"/>
</dbReference>
<evidence type="ECO:0000256" key="4">
    <source>
        <dbReference type="ARBA" id="ARBA00022840"/>
    </source>
</evidence>
<accession>A0ABM3HA62</accession>
<sequence length="785" mass="88899">MAEAVLFSLATNILKSLASEMAELGGSFASQQIQLLCGAKDELQSLKGTVQTIQAVLLDAERKQWHNNQLKLWLKRLKDVFYDIQDLLDDVATEDLRQKVTPGNEMSKAVRFFFSKSNQLAHCVKVTNKIQELRKKLDQIKNDRMFHLEECQSEETTAIGRGRKTEIFAPDRAIIGRENDRKMIKHLLFDSSSTRSVSVVAIVGKGGLGKTALARLVYNDGEVKEHFGLKMWVCVSDVFDVNSIIKDILKSAKVDCQGYDHDQLPSLLHETLSRKKYLLVLDDLWNEDRNKWLKLGDWLEGGERGSKILVTTRSHTVAKVMDAKSVIHDLPGLSKDESWNLFKKMAFGDGVESSDSELEWMGLDIVKKCAGVPLAIRTIGGLLYGKNKDEWPRYKVHELPEIPEIDEADDGIMQVLKFSYDHLRSCLKHCFAYCSLFPKDYVYRKERMIHYWVAQGFIESGKGDDNLEVVAGNYLSELLCRSFLDVASKGDDGEVLTFKMHDLMHDLAQKVAGGECKIVNFNEGVSDGRIRHASFTVDTFSEEKMVSLLKTSKLRTFIFLGDGFSTLYYCHKVLSECRHCRVLDFGNTATPLPPSSFEKLKQLRFLNISRNRFIQILPDSFTDLVNLQILRLFECTNLHTFPRDLRKLVNLRYLLIDGSKPRDLPPLSELPSLRTLILMQLHALEFLQQSNTTRPFFPSLERLSLIKCSKLKGWQGMGASPVGQFTAILPNTWSCGNRGLSPVEIRATIPPGGALDHMGREKVGNKARSKLPVRSRSGIHIHPFL</sequence>
<dbReference type="Pfam" id="PF13855">
    <property type="entry name" value="LRR_8"/>
    <property type="match status" value="1"/>
</dbReference>
<gene>
    <name evidence="10" type="primary">LOC125314675</name>
</gene>
<organism evidence="9 10">
    <name type="scientific">Rhodamnia argentea</name>
    <dbReference type="NCBI Taxonomy" id="178133"/>
    <lineage>
        <taxon>Eukaryota</taxon>
        <taxon>Viridiplantae</taxon>
        <taxon>Streptophyta</taxon>
        <taxon>Embryophyta</taxon>
        <taxon>Tracheophyta</taxon>
        <taxon>Spermatophyta</taxon>
        <taxon>Magnoliopsida</taxon>
        <taxon>eudicotyledons</taxon>
        <taxon>Gunneridae</taxon>
        <taxon>Pentapetalae</taxon>
        <taxon>rosids</taxon>
        <taxon>malvids</taxon>
        <taxon>Myrtales</taxon>
        <taxon>Myrtaceae</taxon>
        <taxon>Myrtoideae</taxon>
        <taxon>Myrteae</taxon>
        <taxon>Australasian group</taxon>
        <taxon>Rhodamnia</taxon>
    </lineage>
</organism>
<dbReference type="RefSeq" id="XP_048133493.1">
    <property type="nucleotide sequence ID" value="XM_048277536.1"/>
</dbReference>
<dbReference type="Gene3D" id="1.20.5.4130">
    <property type="match status" value="1"/>
</dbReference>
<evidence type="ECO:0000256" key="1">
    <source>
        <dbReference type="ARBA" id="ARBA00022737"/>
    </source>
</evidence>
<evidence type="ECO:0000256" key="3">
    <source>
        <dbReference type="ARBA" id="ARBA00022821"/>
    </source>
</evidence>
<dbReference type="Gene3D" id="3.80.10.10">
    <property type="entry name" value="Ribonuclease Inhibitor"/>
    <property type="match status" value="1"/>
</dbReference>
<dbReference type="InterPro" id="IPR027417">
    <property type="entry name" value="P-loop_NTPase"/>
</dbReference>
<dbReference type="InterPro" id="IPR038005">
    <property type="entry name" value="RX-like_CC"/>
</dbReference>
<reference evidence="10" key="2">
    <citation type="submission" date="2025-08" db="UniProtKB">
        <authorList>
            <consortium name="RefSeq"/>
        </authorList>
    </citation>
    <scope>IDENTIFICATION</scope>
    <source>
        <tissue evidence="10">Leaf</tissue>
    </source>
</reference>